<dbReference type="EMBL" id="CM017326">
    <property type="protein sequence ID" value="KAE8077461.1"/>
    <property type="molecule type" value="Genomic_DNA"/>
</dbReference>
<dbReference type="AlphaFoldDB" id="A0A5N6RI56"/>
<dbReference type="Proteomes" id="UP000327013">
    <property type="component" value="Chromosome 6"/>
</dbReference>
<proteinExistence type="predicted"/>
<dbReference type="OrthoDB" id="10604718at2759"/>
<reference evidence="2 3" key="1">
    <citation type="submission" date="2019-06" db="EMBL/GenBank/DDBJ databases">
        <title>A chromosomal-level reference genome of Carpinus fangiana (Coryloideae, Betulaceae).</title>
        <authorList>
            <person name="Yang X."/>
            <person name="Wang Z."/>
            <person name="Zhang L."/>
            <person name="Hao G."/>
            <person name="Liu J."/>
            <person name="Yang Y."/>
        </authorList>
    </citation>
    <scope>NUCLEOTIDE SEQUENCE [LARGE SCALE GENOMIC DNA]</scope>
    <source>
        <strain evidence="2">Cfa_2016G</strain>
        <tissue evidence="2">Leaf</tissue>
    </source>
</reference>
<feature type="compositionally biased region" description="Basic and acidic residues" evidence="1">
    <location>
        <begin position="1"/>
        <end position="33"/>
    </location>
</feature>
<organism evidence="2 3">
    <name type="scientific">Carpinus fangiana</name>
    <dbReference type="NCBI Taxonomy" id="176857"/>
    <lineage>
        <taxon>Eukaryota</taxon>
        <taxon>Viridiplantae</taxon>
        <taxon>Streptophyta</taxon>
        <taxon>Embryophyta</taxon>
        <taxon>Tracheophyta</taxon>
        <taxon>Spermatophyta</taxon>
        <taxon>Magnoliopsida</taxon>
        <taxon>eudicotyledons</taxon>
        <taxon>Gunneridae</taxon>
        <taxon>Pentapetalae</taxon>
        <taxon>rosids</taxon>
        <taxon>fabids</taxon>
        <taxon>Fagales</taxon>
        <taxon>Betulaceae</taxon>
        <taxon>Carpinus</taxon>
    </lineage>
</organism>
<accession>A0A5N6RI56</accession>
<sequence length="178" mass="19669">MIGNERTRDGGDGRVEERDGGVNEERVPREPKANDPVGRLVKATAGDDTQQLLALVENYFEPNRHEPKHQGSQEENPSFVLILRCSSHHSLLSLPLSGHAVHKGSQPLIFLGIQIFSSSPNKNYCFQVPIPANLEWVTGLSTRPVPNRIPDADCRPNSCRLLGQAAGRHTTFALKNDF</sequence>
<feature type="region of interest" description="Disordered" evidence="1">
    <location>
        <begin position="1"/>
        <end position="39"/>
    </location>
</feature>
<evidence type="ECO:0000256" key="1">
    <source>
        <dbReference type="SAM" id="MobiDB-lite"/>
    </source>
</evidence>
<keyword evidence="3" id="KW-1185">Reference proteome</keyword>
<protein>
    <submittedName>
        <fullName evidence="2">Uncharacterized protein</fullName>
    </submittedName>
</protein>
<name>A0A5N6RI56_9ROSI</name>
<gene>
    <name evidence="2" type="ORF">FH972_016022</name>
</gene>
<evidence type="ECO:0000313" key="3">
    <source>
        <dbReference type="Proteomes" id="UP000327013"/>
    </source>
</evidence>
<evidence type="ECO:0000313" key="2">
    <source>
        <dbReference type="EMBL" id="KAE8077461.1"/>
    </source>
</evidence>